<name>A0A7J7M5T8_9MAGN</name>
<dbReference type="Proteomes" id="UP000541444">
    <property type="component" value="Unassembled WGS sequence"/>
</dbReference>
<dbReference type="EMBL" id="JACGCM010001753">
    <property type="protein sequence ID" value="KAF6150202.1"/>
    <property type="molecule type" value="Genomic_DNA"/>
</dbReference>
<evidence type="ECO:0000313" key="2">
    <source>
        <dbReference type="Proteomes" id="UP000541444"/>
    </source>
</evidence>
<proteinExistence type="predicted"/>
<sequence>MRFNLETDNNEWGVWHLILKGAIEGGNFKDTEDPTWEELTYSDLGDRRYETLLRAFKFNAAFVEYLYMGHLLATYYKKVVIFISNKEALTFLPLFWRKANNKITKEKRFENILADSTKYWWVKMTSDENLVKLKTKYQSPISPISILWWAHVQLDIPDAYVKPCVKNYFDVLNEAWMKLMRDNNVNLRDYNINDLFS</sequence>
<keyword evidence="2" id="KW-1185">Reference proteome</keyword>
<accession>A0A7J7M5T8</accession>
<protein>
    <submittedName>
        <fullName evidence="1">Uncharacterized protein</fullName>
    </submittedName>
</protein>
<gene>
    <name evidence="1" type="ORF">GIB67_023157</name>
</gene>
<dbReference type="OrthoDB" id="1915076at2759"/>
<organism evidence="1 2">
    <name type="scientific">Kingdonia uniflora</name>
    <dbReference type="NCBI Taxonomy" id="39325"/>
    <lineage>
        <taxon>Eukaryota</taxon>
        <taxon>Viridiplantae</taxon>
        <taxon>Streptophyta</taxon>
        <taxon>Embryophyta</taxon>
        <taxon>Tracheophyta</taxon>
        <taxon>Spermatophyta</taxon>
        <taxon>Magnoliopsida</taxon>
        <taxon>Ranunculales</taxon>
        <taxon>Circaeasteraceae</taxon>
        <taxon>Kingdonia</taxon>
    </lineage>
</organism>
<evidence type="ECO:0000313" key="1">
    <source>
        <dbReference type="EMBL" id="KAF6150202.1"/>
    </source>
</evidence>
<reference evidence="1 2" key="1">
    <citation type="journal article" date="2020" name="IScience">
        <title>Genome Sequencing of the Endangered Kingdonia uniflora (Circaeasteraceae, Ranunculales) Reveals Potential Mechanisms of Evolutionary Specialization.</title>
        <authorList>
            <person name="Sun Y."/>
            <person name="Deng T."/>
            <person name="Zhang A."/>
            <person name="Moore M.J."/>
            <person name="Landis J.B."/>
            <person name="Lin N."/>
            <person name="Zhang H."/>
            <person name="Zhang X."/>
            <person name="Huang J."/>
            <person name="Zhang X."/>
            <person name="Sun H."/>
            <person name="Wang H."/>
        </authorList>
    </citation>
    <scope>NUCLEOTIDE SEQUENCE [LARGE SCALE GENOMIC DNA]</scope>
    <source>
        <strain evidence="1">TB1705</strain>
        <tissue evidence="1">Leaf</tissue>
    </source>
</reference>
<comment type="caution">
    <text evidence="1">The sequence shown here is derived from an EMBL/GenBank/DDBJ whole genome shotgun (WGS) entry which is preliminary data.</text>
</comment>
<dbReference type="AlphaFoldDB" id="A0A7J7M5T8"/>